<accession>A0ABR7G2K4</accession>
<dbReference type="CDD" id="cd06261">
    <property type="entry name" value="TM_PBP2"/>
    <property type="match status" value="1"/>
</dbReference>
<reference evidence="12 13" key="1">
    <citation type="submission" date="2020-08" db="EMBL/GenBank/DDBJ databases">
        <title>Genome public.</title>
        <authorList>
            <person name="Liu C."/>
            <person name="Sun Q."/>
        </authorList>
    </citation>
    <scope>NUCLEOTIDE SEQUENCE [LARGE SCALE GENOMIC DNA]</scope>
    <source>
        <strain evidence="12 13">NSJ-43</strain>
    </source>
</reference>
<evidence type="ECO:0000313" key="13">
    <source>
        <dbReference type="Proteomes" id="UP000628463"/>
    </source>
</evidence>
<name>A0ABR7G2K4_9FIRM</name>
<dbReference type="InterPro" id="IPR025966">
    <property type="entry name" value="OppC_N"/>
</dbReference>
<evidence type="ECO:0000256" key="5">
    <source>
        <dbReference type="ARBA" id="ARBA00022856"/>
    </source>
</evidence>
<evidence type="ECO:0000256" key="6">
    <source>
        <dbReference type="ARBA" id="ARBA00022927"/>
    </source>
</evidence>
<dbReference type="PANTHER" id="PTHR43386:SF24">
    <property type="entry name" value="OLIGOPEPTIDE TRANSPORT SYSTEM PERMEASE PROTEIN AMID"/>
    <property type="match status" value="1"/>
</dbReference>
<sequence length="304" mass="33778">MLNKSEYFEPIDPDEKNDEFIAIESKSFFKDVCERFVKNKRAMIALVIFLIIALMAIFGPMISPYSYDGMDTAIMNQRPSAAHWFGTDRFGRDLFTRVLYGARISLMVGIVTAAINTIIGVIYGGIAGYVGGRVDMWMMRLTDILYSIPELLYIILIMLIFGSNVRSIIIGVCVAGWISMARMVRSQIITLKEQEFALAAFVLGANSRRILFKHLIVNSLGTIIVTVTLMIPQAIFMEAFLSFVGVGISAPMASLGTLAQDARTYLEIFPYQMLFPVAAICVTIFSLNFIGEGLNSALNPKGKR</sequence>
<keyword evidence="2 10" id="KW-0813">Transport</keyword>
<evidence type="ECO:0000256" key="7">
    <source>
        <dbReference type="ARBA" id="ARBA00022989"/>
    </source>
</evidence>
<dbReference type="Gene3D" id="1.10.3720.10">
    <property type="entry name" value="MetI-like"/>
    <property type="match status" value="1"/>
</dbReference>
<feature type="transmembrane region" description="Helical" evidence="10">
    <location>
        <begin position="167"/>
        <end position="184"/>
    </location>
</feature>
<dbReference type="Proteomes" id="UP000628463">
    <property type="component" value="Unassembled WGS sequence"/>
</dbReference>
<dbReference type="InterPro" id="IPR050366">
    <property type="entry name" value="BP-dependent_transpt_permease"/>
</dbReference>
<keyword evidence="4 10" id="KW-0812">Transmembrane</keyword>
<evidence type="ECO:0000256" key="1">
    <source>
        <dbReference type="ARBA" id="ARBA00004651"/>
    </source>
</evidence>
<dbReference type="PROSITE" id="PS50928">
    <property type="entry name" value="ABC_TM1"/>
    <property type="match status" value="1"/>
</dbReference>
<dbReference type="InterPro" id="IPR000515">
    <property type="entry name" value="MetI-like"/>
</dbReference>
<gene>
    <name evidence="12" type="ORF">H8S01_11940</name>
</gene>
<evidence type="ECO:0000256" key="9">
    <source>
        <dbReference type="ARBA" id="ARBA00024202"/>
    </source>
</evidence>
<comment type="similarity">
    <text evidence="9">Belongs to the binding-protein-dependent transport system permease family. OppBC subfamily.</text>
</comment>
<evidence type="ECO:0000256" key="2">
    <source>
        <dbReference type="ARBA" id="ARBA00022448"/>
    </source>
</evidence>
<dbReference type="Pfam" id="PF00528">
    <property type="entry name" value="BPD_transp_1"/>
    <property type="match status" value="1"/>
</dbReference>
<evidence type="ECO:0000256" key="10">
    <source>
        <dbReference type="RuleBase" id="RU363032"/>
    </source>
</evidence>
<feature type="transmembrane region" description="Helical" evidence="10">
    <location>
        <begin position="42"/>
        <end position="62"/>
    </location>
</feature>
<keyword evidence="6" id="KW-0653">Protein transport</keyword>
<evidence type="ECO:0000259" key="11">
    <source>
        <dbReference type="PROSITE" id="PS50928"/>
    </source>
</evidence>
<feature type="transmembrane region" description="Helical" evidence="10">
    <location>
        <begin position="104"/>
        <end position="132"/>
    </location>
</feature>
<dbReference type="EMBL" id="JACOPD010000009">
    <property type="protein sequence ID" value="MBC5681664.1"/>
    <property type="molecule type" value="Genomic_DNA"/>
</dbReference>
<dbReference type="SUPFAM" id="SSF161098">
    <property type="entry name" value="MetI-like"/>
    <property type="match status" value="1"/>
</dbReference>
<feature type="transmembrane region" description="Helical" evidence="10">
    <location>
        <begin position="271"/>
        <end position="291"/>
    </location>
</feature>
<organism evidence="12 13">
    <name type="scientific">Lachnospira hominis</name>
    <name type="common">ex Liu et al. 2021</name>
    <dbReference type="NCBI Taxonomy" id="2763051"/>
    <lineage>
        <taxon>Bacteria</taxon>
        <taxon>Bacillati</taxon>
        <taxon>Bacillota</taxon>
        <taxon>Clostridia</taxon>
        <taxon>Lachnospirales</taxon>
        <taxon>Lachnospiraceae</taxon>
        <taxon>Lachnospira</taxon>
    </lineage>
</organism>
<keyword evidence="8 10" id="KW-0472">Membrane</keyword>
<keyword evidence="3" id="KW-1003">Cell membrane</keyword>
<keyword evidence="13" id="KW-1185">Reference proteome</keyword>
<dbReference type="Pfam" id="PF12911">
    <property type="entry name" value="OppC_N"/>
    <property type="match status" value="1"/>
</dbReference>
<comment type="subcellular location">
    <subcellularLocation>
        <location evidence="1 10">Cell membrane</location>
        <topology evidence="1 10">Multi-pass membrane protein</topology>
    </subcellularLocation>
</comment>
<protein>
    <submittedName>
        <fullName evidence="12">ABC transporter permease</fullName>
    </submittedName>
</protein>
<dbReference type="InterPro" id="IPR035906">
    <property type="entry name" value="MetI-like_sf"/>
</dbReference>
<dbReference type="RefSeq" id="WP_186837317.1">
    <property type="nucleotide sequence ID" value="NZ_JACOPD010000009.1"/>
</dbReference>
<comment type="caution">
    <text evidence="12">The sequence shown here is derived from an EMBL/GenBank/DDBJ whole genome shotgun (WGS) entry which is preliminary data.</text>
</comment>
<evidence type="ECO:0000256" key="3">
    <source>
        <dbReference type="ARBA" id="ARBA00022475"/>
    </source>
</evidence>
<keyword evidence="7 10" id="KW-1133">Transmembrane helix</keyword>
<evidence type="ECO:0000313" key="12">
    <source>
        <dbReference type="EMBL" id="MBC5681664.1"/>
    </source>
</evidence>
<evidence type="ECO:0000256" key="4">
    <source>
        <dbReference type="ARBA" id="ARBA00022692"/>
    </source>
</evidence>
<feature type="transmembrane region" description="Helical" evidence="10">
    <location>
        <begin position="215"/>
        <end position="234"/>
    </location>
</feature>
<keyword evidence="5" id="KW-0571">Peptide transport</keyword>
<evidence type="ECO:0000256" key="8">
    <source>
        <dbReference type="ARBA" id="ARBA00023136"/>
    </source>
</evidence>
<dbReference type="PANTHER" id="PTHR43386">
    <property type="entry name" value="OLIGOPEPTIDE TRANSPORT SYSTEM PERMEASE PROTEIN APPC"/>
    <property type="match status" value="1"/>
</dbReference>
<feature type="domain" description="ABC transmembrane type-1" evidence="11">
    <location>
        <begin position="102"/>
        <end position="286"/>
    </location>
</feature>
<feature type="transmembrane region" description="Helical" evidence="10">
    <location>
        <begin position="144"/>
        <end position="161"/>
    </location>
</feature>
<proteinExistence type="inferred from homology"/>